<name>A0ABW6IZZ6_STRWE</name>
<proteinExistence type="predicted"/>
<organism evidence="1 2">
    <name type="scientific">Streptomyces wedmorensis</name>
    <dbReference type="NCBI Taxonomy" id="43759"/>
    <lineage>
        <taxon>Bacteria</taxon>
        <taxon>Bacillati</taxon>
        <taxon>Actinomycetota</taxon>
        <taxon>Actinomycetes</taxon>
        <taxon>Kitasatosporales</taxon>
        <taxon>Streptomycetaceae</taxon>
        <taxon>Streptomyces</taxon>
    </lineage>
</organism>
<accession>A0ABW6IZZ6</accession>
<reference evidence="1 2" key="1">
    <citation type="submission" date="2024-09" db="EMBL/GenBank/DDBJ databases">
        <title>The Natural Products Discovery Center: Release of the First 8490 Sequenced Strains for Exploring Actinobacteria Biosynthetic Diversity.</title>
        <authorList>
            <person name="Kalkreuter E."/>
            <person name="Kautsar S.A."/>
            <person name="Yang D."/>
            <person name="Bader C.D."/>
            <person name="Teijaro C.N."/>
            <person name="Fluegel L."/>
            <person name="Davis C.M."/>
            <person name="Simpson J.R."/>
            <person name="Lauterbach L."/>
            <person name="Steele A.D."/>
            <person name="Gui C."/>
            <person name="Meng S."/>
            <person name="Li G."/>
            <person name="Viehrig K."/>
            <person name="Ye F."/>
            <person name="Su P."/>
            <person name="Kiefer A.F."/>
            <person name="Nichols A."/>
            <person name="Cepeda A.J."/>
            <person name="Yan W."/>
            <person name="Fan B."/>
            <person name="Jiang Y."/>
            <person name="Adhikari A."/>
            <person name="Zheng C.-J."/>
            <person name="Schuster L."/>
            <person name="Cowan T.M."/>
            <person name="Smanski M.J."/>
            <person name="Chevrette M.G."/>
            <person name="De Carvalho L.P.S."/>
            <person name="Shen B."/>
        </authorList>
    </citation>
    <scope>NUCLEOTIDE SEQUENCE [LARGE SCALE GENOMIC DNA]</scope>
    <source>
        <strain evidence="1 2">NPDC056472</strain>
    </source>
</reference>
<protein>
    <submittedName>
        <fullName evidence="1">Uncharacterized protein</fullName>
    </submittedName>
</protein>
<evidence type="ECO:0000313" key="2">
    <source>
        <dbReference type="Proteomes" id="UP001600424"/>
    </source>
</evidence>
<dbReference type="EMBL" id="JBHTRV010000018">
    <property type="protein sequence ID" value="MFE5982692.1"/>
    <property type="molecule type" value="Genomic_DNA"/>
</dbReference>
<dbReference type="Proteomes" id="UP001600424">
    <property type="component" value="Unassembled WGS sequence"/>
</dbReference>
<evidence type="ECO:0000313" key="1">
    <source>
        <dbReference type="EMBL" id="MFE5982692.1"/>
    </source>
</evidence>
<keyword evidence="2" id="KW-1185">Reference proteome</keyword>
<dbReference type="RefSeq" id="WP_386252612.1">
    <property type="nucleotide sequence ID" value="NZ_JBHTRV010000018.1"/>
</dbReference>
<sequence length="62" mass="5968">MTGAAPTAPAGAVAFDAGGVLTPSAKEPAAAPIDAAGVEPPSFFPAGTARDVNRAPIGAVWH</sequence>
<gene>
    <name evidence="1" type="ORF">ACFQ63_23605</name>
</gene>
<comment type="caution">
    <text evidence="1">The sequence shown here is derived from an EMBL/GenBank/DDBJ whole genome shotgun (WGS) entry which is preliminary data.</text>
</comment>